<feature type="compositionally biased region" description="Polar residues" evidence="7">
    <location>
        <begin position="1"/>
        <end position="13"/>
    </location>
</feature>
<dbReference type="Pfam" id="PF04316">
    <property type="entry name" value="FlgM"/>
    <property type="match status" value="1"/>
</dbReference>
<dbReference type="InterPro" id="IPR007412">
    <property type="entry name" value="FlgM"/>
</dbReference>
<dbReference type="eggNOG" id="COG2747">
    <property type="taxonomic scope" value="Bacteria"/>
</dbReference>
<dbReference type="RefSeq" id="WP_021289111.1">
    <property type="nucleotide sequence ID" value="NZ_BNER01000003.1"/>
</dbReference>
<keyword evidence="5" id="KW-0805">Transcription regulation</keyword>
<dbReference type="AlphaFoldDB" id="A0A024Q962"/>
<comment type="caution">
    <text evidence="9">The sequence shown here is derived from an EMBL/GenBank/DDBJ whole genome shotgun (WGS) entry which is preliminary data.</text>
</comment>
<reference evidence="10" key="2">
    <citation type="submission" date="2014-05" db="EMBL/GenBank/DDBJ databases">
        <title>Draft genome sequence of Virgibacillus massiliensis Vm-5.</title>
        <authorList>
            <person name="Khelaifia S."/>
            <person name="Croce O."/>
            <person name="Lagier J.C."/>
            <person name="Raoult D."/>
        </authorList>
    </citation>
    <scope>NUCLEOTIDE SEQUENCE [LARGE SCALE GENOMIC DNA]</scope>
    <source>
        <strain evidence="10">Vm-5</strain>
    </source>
</reference>
<keyword evidence="4" id="KW-1005">Bacterial flagellum biogenesis</keyword>
<name>A0A024Q962_9BACI</name>
<dbReference type="OrthoDB" id="2991036at2"/>
<dbReference type="NCBIfam" id="TIGR03824">
    <property type="entry name" value="FlgM_jcvi"/>
    <property type="match status" value="1"/>
</dbReference>
<keyword evidence="6" id="KW-0804">Transcription</keyword>
<accession>A0A024Q962</accession>
<protein>
    <recommendedName>
        <fullName evidence="2">Negative regulator of flagellin synthesis</fullName>
    </recommendedName>
</protein>
<reference evidence="9 10" key="1">
    <citation type="submission" date="2014-03" db="EMBL/GenBank/DDBJ databases">
        <authorList>
            <person name="Urmite Genomes U."/>
        </authorList>
    </citation>
    <scope>NUCLEOTIDE SEQUENCE [LARGE SCALE GENOMIC DNA]</scope>
    <source>
        <strain evidence="9 10">Vm-5</strain>
    </source>
</reference>
<dbReference type="InterPro" id="IPR031316">
    <property type="entry name" value="FlgM_C"/>
</dbReference>
<sequence length="88" mass="10386">MKINGPNQTNFNPYKQHLQKQIESKQAMRQDQLEISKQAKQLQEEEKSNPIREAHVAKIKEAVESGEYRINYEKTAEKMMDYWSGKES</sequence>
<evidence type="ECO:0000256" key="1">
    <source>
        <dbReference type="ARBA" id="ARBA00005322"/>
    </source>
</evidence>
<dbReference type="SUPFAM" id="SSF101498">
    <property type="entry name" value="Anti-sigma factor FlgM"/>
    <property type="match status" value="1"/>
</dbReference>
<evidence type="ECO:0000256" key="7">
    <source>
        <dbReference type="SAM" id="MobiDB-lite"/>
    </source>
</evidence>
<gene>
    <name evidence="9" type="ORF">BN990_01280</name>
</gene>
<dbReference type="GO" id="GO:0044781">
    <property type="term" value="P:bacterial-type flagellum organization"/>
    <property type="evidence" value="ECO:0007669"/>
    <property type="project" value="UniProtKB-KW"/>
</dbReference>
<keyword evidence="10" id="KW-1185">Reference proteome</keyword>
<evidence type="ECO:0000256" key="2">
    <source>
        <dbReference type="ARBA" id="ARBA00017823"/>
    </source>
</evidence>
<dbReference type="GO" id="GO:0045892">
    <property type="term" value="P:negative regulation of DNA-templated transcription"/>
    <property type="evidence" value="ECO:0007669"/>
    <property type="project" value="InterPro"/>
</dbReference>
<keyword evidence="9" id="KW-0966">Cell projection</keyword>
<organism evidence="9 10">
    <name type="scientific">Virgibacillus massiliensis</name>
    <dbReference type="NCBI Taxonomy" id="1462526"/>
    <lineage>
        <taxon>Bacteria</taxon>
        <taxon>Bacillati</taxon>
        <taxon>Bacillota</taxon>
        <taxon>Bacilli</taxon>
        <taxon>Bacillales</taxon>
        <taxon>Bacillaceae</taxon>
        <taxon>Virgibacillus</taxon>
    </lineage>
</organism>
<evidence type="ECO:0000256" key="3">
    <source>
        <dbReference type="ARBA" id="ARBA00022491"/>
    </source>
</evidence>
<evidence type="ECO:0000313" key="9">
    <source>
        <dbReference type="EMBL" id="CDQ38999.1"/>
    </source>
</evidence>
<evidence type="ECO:0000256" key="6">
    <source>
        <dbReference type="ARBA" id="ARBA00023163"/>
    </source>
</evidence>
<dbReference type="InterPro" id="IPR035890">
    <property type="entry name" value="Anti-sigma-28_factor_FlgM_sf"/>
</dbReference>
<proteinExistence type="inferred from homology"/>
<dbReference type="Proteomes" id="UP000028875">
    <property type="component" value="Unassembled WGS sequence"/>
</dbReference>
<evidence type="ECO:0000256" key="4">
    <source>
        <dbReference type="ARBA" id="ARBA00022795"/>
    </source>
</evidence>
<dbReference type="STRING" id="1462526.BN990_01280"/>
<feature type="domain" description="Anti-sigma-28 factor FlgM C-terminal" evidence="8">
    <location>
        <begin position="31"/>
        <end position="81"/>
    </location>
</feature>
<feature type="compositionally biased region" description="Basic and acidic residues" evidence="7">
    <location>
        <begin position="20"/>
        <end position="33"/>
    </location>
</feature>
<keyword evidence="3" id="KW-0678">Repressor</keyword>
<keyword evidence="9" id="KW-0969">Cilium</keyword>
<feature type="region of interest" description="Disordered" evidence="7">
    <location>
        <begin position="1"/>
        <end position="33"/>
    </location>
</feature>
<comment type="similarity">
    <text evidence="1">Belongs to the FlgM family.</text>
</comment>
<dbReference type="EMBL" id="CCDP010000001">
    <property type="protein sequence ID" value="CDQ38999.1"/>
    <property type="molecule type" value="Genomic_DNA"/>
</dbReference>
<evidence type="ECO:0000256" key="5">
    <source>
        <dbReference type="ARBA" id="ARBA00023015"/>
    </source>
</evidence>
<evidence type="ECO:0000259" key="8">
    <source>
        <dbReference type="Pfam" id="PF04316"/>
    </source>
</evidence>
<evidence type="ECO:0000313" key="10">
    <source>
        <dbReference type="Proteomes" id="UP000028875"/>
    </source>
</evidence>
<keyword evidence="9" id="KW-0282">Flagellum</keyword>